<accession>A0A9W9PAF8</accession>
<dbReference type="OrthoDB" id="4367066at2759"/>
<dbReference type="InterPro" id="IPR036770">
    <property type="entry name" value="Ankyrin_rpt-contain_sf"/>
</dbReference>
<dbReference type="AlphaFoldDB" id="A0A9W9PAF8"/>
<dbReference type="PANTHER" id="PTHR10039">
    <property type="entry name" value="AMELOGENIN"/>
    <property type="match status" value="1"/>
</dbReference>
<dbReference type="Proteomes" id="UP001147733">
    <property type="component" value="Unassembled WGS sequence"/>
</dbReference>
<dbReference type="EMBL" id="JAPQKT010000002">
    <property type="protein sequence ID" value="KAJ5240461.1"/>
    <property type="molecule type" value="Genomic_DNA"/>
</dbReference>
<proteinExistence type="predicted"/>
<reference evidence="1" key="2">
    <citation type="journal article" date="2023" name="IMA Fungus">
        <title>Comparative genomic study of the Penicillium genus elucidates a diverse pangenome and 15 lateral gene transfer events.</title>
        <authorList>
            <person name="Petersen C."/>
            <person name="Sorensen T."/>
            <person name="Nielsen M.R."/>
            <person name="Sondergaard T.E."/>
            <person name="Sorensen J.L."/>
            <person name="Fitzpatrick D.A."/>
            <person name="Frisvad J.C."/>
            <person name="Nielsen K.L."/>
        </authorList>
    </citation>
    <scope>NUCLEOTIDE SEQUENCE</scope>
    <source>
        <strain evidence="1">IBT 23319</strain>
    </source>
</reference>
<dbReference type="Gene3D" id="1.25.40.20">
    <property type="entry name" value="Ankyrin repeat-containing domain"/>
    <property type="match status" value="1"/>
</dbReference>
<evidence type="ECO:0000313" key="1">
    <source>
        <dbReference type="EMBL" id="KAJ5240461.1"/>
    </source>
</evidence>
<keyword evidence="2" id="KW-1185">Reference proteome</keyword>
<organism evidence="1 2">
    <name type="scientific">Penicillium citrinum</name>
    <dbReference type="NCBI Taxonomy" id="5077"/>
    <lineage>
        <taxon>Eukaryota</taxon>
        <taxon>Fungi</taxon>
        <taxon>Dikarya</taxon>
        <taxon>Ascomycota</taxon>
        <taxon>Pezizomycotina</taxon>
        <taxon>Eurotiomycetes</taxon>
        <taxon>Eurotiomycetidae</taxon>
        <taxon>Eurotiales</taxon>
        <taxon>Aspergillaceae</taxon>
        <taxon>Penicillium</taxon>
    </lineage>
</organism>
<reference evidence="1" key="1">
    <citation type="submission" date="2022-11" db="EMBL/GenBank/DDBJ databases">
        <authorList>
            <person name="Petersen C."/>
        </authorList>
    </citation>
    <scope>NUCLEOTIDE SEQUENCE</scope>
    <source>
        <strain evidence="1">IBT 23319</strain>
    </source>
</reference>
<dbReference type="PANTHER" id="PTHR10039:SF16">
    <property type="entry name" value="GPI INOSITOL-DEACYLASE"/>
    <property type="match status" value="1"/>
</dbReference>
<sequence length="269" mass="29826">MALERCRNDRQIKDALKTIPQTLDASYHKVLDSIDSNDVVLAREILMIICLSPILFDAQAVADMVELSFAEAIIEICTTSFVSLADGKVQLSHFSVQEFLVVQGESGQHHPCQFTAAKGHRYLAEKTVDILLEQTEILTQVDAKGNIPFLYAAKHWNAHVTDAGGIDVLSPELQAKINRLFTESNVFFNWVRAADSDDRNMDNEWSKLLQECQPPIHRASCMGLVQPVDCLLAQGADPFQIFANEMLAGTEENIFTLAAGKGQLDVLHS</sequence>
<evidence type="ECO:0000313" key="2">
    <source>
        <dbReference type="Proteomes" id="UP001147733"/>
    </source>
</evidence>
<dbReference type="GeneID" id="81380139"/>
<name>A0A9W9PAF8_PENCI</name>
<comment type="caution">
    <text evidence="1">The sequence shown here is derived from an EMBL/GenBank/DDBJ whole genome shotgun (WGS) entry which is preliminary data.</text>
</comment>
<protein>
    <submittedName>
        <fullName evidence="1">Uncharacterized protein</fullName>
    </submittedName>
</protein>
<gene>
    <name evidence="1" type="ORF">N7469_002052</name>
</gene>
<dbReference type="RefSeq" id="XP_056503466.1">
    <property type="nucleotide sequence ID" value="XM_056640972.1"/>
</dbReference>